<evidence type="ECO:0000256" key="19">
    <source>
        <dbReference type="SAM" id="MobiDB-lite"/>
    </source>
</evidence>
<keyword evidence="9 20" id="KW-0472">Membrane</keyword>
<comment type="similarity">
    <text evidence="1">Belongs to the glutamate-gated ion channel (TC 1.A.10.1) family.</text>
</comment>
<dbReference type="FunFam" id="3.40.190.10:FF:000024">
    <property type="entry name" value="Glutamate receptor, ionotropic, delta 1"/>
    <property type="match status" value="1"/>
</dbReference>
<evidence type="ECO:0000256" key="16">
    <source>
        <dbReference type="PIRSR" id="PIRSR601508-1"/>
    </source>
</evidence>
<dbReference type="PANTHER" id="PTHR18966">
    <property type="entry name" value="IONOTROPIC GLUTAMATE RECEPTOR"/>
    <property type="match status" value="1"/>
</dbReference>
<keyword evidence="2" id="KW-0813">Transport</keyword>
<dbReference type="OrthoDB" id="644067at2759"/>
<comment type="caution">
    <text evidence="24">The sequence shown here is derived from an EMBL/GenBank/DDBJ whole genome shotgun (WGS) entry which is preliminary data.</text>
</comment>
<reference evidence="24 25" key="1">
    <citation type="submission" date="2020-04" db="EMBL/GenBank/DDBJ databases">
        <authorList>
            <person name="Wallbank WR R."/>
            <person name="Pardo Diaz C."/>
            <person name="Kozak K."/>
            <person name="Martin S."/>
            <person name="Jiggins C."/>
            <person name="Moest M."/>
            <person name="Warren A I."/>
            <person name="Byers J.R.P. K."/>
            <person name="Montejo-Kovacevich G."/>
            <person name="Yen C E."/>
        </authorList>
    </citation>
    <scope>NUCLEOTIDE SEQUENCE [LARGE SCALE GENOMIC DNA]</scope>
</reference>
<keyword evidence="4 20" id="KW-0812">Transmembrane</keyword>
<dbReference type="PRINTS" id="PR00177">
    <property type="entry name" value="NMDARECEPTOR"/>
</dbReference>
<feature type="transmembrane region" description="Helical" evidence="20">
    <location>
        <begin position="583"/>
        <end position="605"/>
    </location>
</feature>
<dbReference type="Gene3D" id="3.40.190.10">
    <property type="entry name" value="Periplasmic binding protein-like II"/>
    <property type="match status" value="2"/>
</dbReference>
<name>A0A8S1B7Z0_ARCPL</name>
<evidence type="ECO:0000256" key="3">
    <source>
        <dbReference type="ARBA" id="ARBA00022475"/>
    </source>
</evidence>
<comment type="subcellular location">
    <subcellularLocation>
        <location evidence="15">Postsynaptic cell membrane</location>
        <topology evidence="15">Multi-pass membrane protein</topology>
    </subcellularLocation>
</comment>
<dbReference type="InterPro" id="IPR015683">
    <property type="entry name" value="Ionotropic_Glu_rcpt"/>
</dbReference>
<dbReference type="SUPFAM" id="SSF53822">
    <property type="entry name" value="Periplasmic binding protein-like I"/>
    <property type="match status" value="1"/>
</dbReference>
<organism evidence="24 25">
    <name type="scientific">Arctia plantaginis</name>
    <name type="common">Wood tiger moth</name>
    <name type="synonym">Phalaena plantaginis</name>
    <dbReference type="NCBI Taxonomy" id="874455"/>
    <lineage>
        <taxon>Eukaryota</taxon>
        <taxon>Metazoa</taxon>
        <taxon>Ecdysozoa</taxon>
        <taxon>Arthropoda</taxon>
        <taxon>Hexapoda</taxon>
        <taxon>Insecta</taxon>
        <taxon>Pterygota</taxon>
        <taxon>Neoptera</taxon>
        <taxon>Endopterygota</taxon>
        <taxon>Lepidoptera</taxon>
        <taxon>Glossata</taxon>
        <taxon>Ditrysia</taxon>
        <taxon>Noctuoidea</taxon>
        <taxon>Erebidae</taxon>
        <taxon>Arctiinae</taxon>
        <taxon>Arctia</taxon>
    </lineage>
</organism>
<dbReference type="InterPro" id="IPR001828">
    <property type="entry name" value="ANF_lig-bd_rcpt"/>
</dbReference>
<evidence type="ECO:0000256" key="21">
    <source>
        <dbReference type="SAM" id="SignalP"/>
    </source>
</evidence>
<evidence type="ECO:0000256" key="13">
    <source>
        <dbReference type="ARBA" id="ARBA00023286"/>
    </source>
</evidence>
<evidence type="ECO:0000256" key="14">
    <source>
        <dbReference type="ARBA" id="ARBA00023303"/>
    </source>
</evidence>
<dbReference type="SUPFAM" id="SSF53850">
    <property type="entry name" value="Periplasmic binding protein-like II"/>
    <property type="match status" value="1"/>
</dbReference>
<dbReference type="Proteomes" id="UP000494256">
    <property type="component" value="Unassembled WGS sequence"/>
</dbReference>
<evidence type="ECO:0000256" key="6">
    <source>
        <dbReference type="ARBA" id="ARBA00022989"/>
    </source>
</evidence>
<feature type="binding site" evidence="16">
    <location>
        <position position="496"/>
    </location>
    <ligand>
        <name>L-glutamate</name>
        <dbReference type="ChEBI" id="CHEBI:29985"/>
    </ligand>
</feature>
<evidence type="ECO:0000256" key="8">
    <source>
        <dbReference type="ARBA" id="ARBA00023065"/>
    </source>
</evidence>
<sequence>MITLKTLLVIVMTVYIENTDTAHSIVYPIGGLFNRLNLNSSVQLLEKEFRKKSLTYHGRSLFTDVGESYSTALQLCSFTSDGQGIAAIIDARPTEGICDTTCLLSNRLNISHLSLGWELAETFEQDSYTFYFHPSSKLISTAFAALIKELQWDKFAILYEEDSSFIRLQEVINSWSSMSEPILFRKLNPLEDNREIFKHVFKTAHMSYHILDCHVDNIHKYMREIVDVDNSTEYQSIILSNLDAYTIDFKDIPDLMANVSTLHLTVSGNDFEFDEPLQLETALTLDALKHLQKAIRSLKVKSTNVLPDPPALCTLSADSESTYEDIAWPIGFDLQRKIMETQSDGLTGNIEFDQNDGTRINVILHHSRLSTDSEFVYAGDWDSKTNVITTENNFDDRSTAVKFNSKIRVATREDAPYYYKGVDSVTNLTVYKGYAIDLIDAIIKTINKDNKMTLEYEIYKVPGNGYGSPITGTKKWNGIIGELMEHRAELGICDLTITSERNAVVDFSIPFMSLGISMLFKEPIPEEPDQYSFLQPLDLDVWLYLATTYVIVSFVLFVCARMCEDDWVNPHPCNRSPENLENIWSLYNCMWLTMGSIMTQGCDILPRAAGSRWIAGMWWFFAMIVTASYTANMSTFISNNRRSSDIKDVKDLAEQNKVSYGTLYNGSTYKFFESSNDSIYSKIWTTMDSAKPSAFTKNNQEGRDRVMRSKGKYAFFMESTAIEYYVNRECQLKMVGSNLDSKEYGIGMPKNYPRKGLVDYAILKLQEKGELEKLKQKWWEIEDNSAKCKKPGGGEEDDSGSLQMENTSGIFLVLGTGGILGLFVAVVDFMFHAREISVQEKVTFREALASEWRASFNPRKLHKPAAPPRSAAPTKSPTPSRRERSQSRAVSVLRAASSFINFDEIY</sequence>
<evidence type="ECO:0000256" key="2">
    <source>
        <dbReference type="ARBA" id="ARBA00022448"/>
    </source>
</evidence>
<evidence type="ECO:0000256" key="20">
    <source>
        <dbReference type="SAM" id="Phobius"/>
    </source>
</evidence>
<feature type="binding site" evidence="16">
    <location>
        <position position="718"/>
    </location>
    <ligand>
        <name>L-glutamate</name>
        <dbReference type="ChEBI" id="CHEBI:29985"/>
    </ligand>
</feature>
<feature type="domain" description="Ionotropic glutamate receptor L-glutamate and glycine-binding" evidence="23">
    <location>
        <begin position="416"/>
        <end position="485"/>
    </location>
</feature>
<evidence type="ECO:0000259" key="23">
    <source>
        <dbReference type="SMART" id="SM00918"/>
    </source>
</evidence>
<evidence type="ECO:0000256" key="10">
    <source>
        <dbReference type="ARBA" id="ARBA00023170"/>
    </source>
</evidence>
<dbReference type="SMART" id="SM00079">
    <property type="entry name" value="PBPe"/>
    <property type="match status" value="1"/>
</dbReference>
<dbReference type="Gene3D" id="1.10.287.70">
    <property type="match status" value="1"/>
</dbReference>
<keyword evidence="5 21" id="KW-0732">Signal</keyword>
<feature type="transmembrane region" description="Helical" evidence="20">
    <location>
        <begin position="541"/>
        <end position="563"/>
    </location>
</feature>
<evidence type="ECO:0000256" key="15">
    <source>
        <dbReference type="ARBA" id="ARBA00034104"/>
    </source>
</evidence>
<feature type="binding site" evidence="16">
    <location>
        <position position="668"/>
    </location>
    <ligand>
        <name>L-glutamate</name>
        <dbReference type="ChEBI" id="CHEBI:29985"/>
    </ligand>
</feature>
<evidence type="ECO:0000256" key="7">
    <source>
        <dbReference type="ARBA" id="ARBA00023018"/>
    </source>
</evidence>
<accession>A0A8S1B7Z0</accession>
<evidence type="ECO:0000313" key="24">
    <source>
        <dbReference type="EMBL" id="CAB3254759.1"/>
    </source>
</evidence>
<evidence type="ECO:0000256" key="5">
    <source>
        <dbReference type="ARBA" id="ARBA00022729"/>
    </source>
</evidence>
<keyword evidence="3" id="KW-1003">Cell membrane</keyword>
<feature type="binding site" evidence="16">
    <location>
        <position position="667"/>
    </location>
    <ligand>
        <name>L-glutamate</name>
        <dbReference type="ChEBI" id="CHEBI:29985"/>
    </ligand>
</feature>
<dbReference type="GO" id="GO:0015276">
    <property type="term" value="F:ligand-gated monoatomic ion channel activity"/>
    <property type="evidence" value="ECO:0007669"/>
    <property type="project" value="InterPro"/>
</dbReference>
<keyword evidence="7" id="KW-0770">Synapse</keyword>
<feature type="signal peptide" evidence="21">
    <location>
        <begin position="1"/>
        <end position="21"/>
    </location>
</feature>
<evidence type="ECO:0000256" key="17">
    <source>
        <dbReference type="PIRSR" id="PIRSR601508-2"/>
    </source>
</evidence>
<dbReference type="GO" id="GO:0045211">
    <property type="term" value="C:postsynaptic membrane"/>
    <property type="evidence" value="ECO:0007669"/>
    <property type="project" value="UniProtKB-SubCell"/>
</dbReference>
<dbReference type="InterPro" id="IPR028082">
    <property type="entry name" value="Peripla_BP_I"/>
</dbReference>
<dbReference type="InterPro" id="IPR019594">
    <property type="entry name" value="Glu/Gly-bd"/>
</dbReference>
<keyword evidence="6 20" id="KW-1133">Transmembrane helix</keyword>
<dbReference type="InterPro" id="IPR001508">
    <property type="entry name" value="Iono_Glu_rcpt_met"/>
</dbReference>
<protein>
    <submittedName>
        <fullName evidence="24">Uncharacterized protein</fullName>
    </submittedName>
</protein>
<evidence type="ECO:0000256" key="1">
    <source>
        <dbReference type="ARBA" id="ARBA00008685"/>
    </source>
</evidence>
<feature type="region of interest" description="Disordered" evidence="19">
    <location>
        <begin position="859"/>
        <end position="889"/>
    </location>
</feature>
<evidence type="ECO:0000256" key="4">
    <source>
        <dbReference type="ARBA" id="ARBA00022692"/>
    </source>
</evidence>
<gene>
    <name evidence="24" type="ORF">APLA_LOCUS14917</name>
</gene>
<feature type="domain" description="Ionotropic glutamate receptor C-terminal" evidence="22">
    <location>
        <begin position="406"/>
        <end position="781"/>
    </location>
</feature>
<feature type="transmembrane region" description="Helical" evidence="20">
    <location>
        <begin position="809"/>
        <end position="831"/>
    </location>
</feature>
<proteinExistence type="inferred from homology"/>
<dbReference type="Pfam" id="PF01094">
    <property type="entry name" value="ANF_receptor"/>
    <property type="match status" value="1"/>
</dbReference>
<dbReference type="Pfam" id="PF00060">
    <property type="entry name" value="Lig_chan"/>
    <property type="match status" value="1"/>
</dbReference>
<dbReference type="SUPFAM" id="SSF81324">
    <property type="entry name" value="Voltage-gated potassium channels"/>
    <property type="match status" value="1"/>
</dbReference>
<keyword evidence="12" id="KW-0628">Postsynaptic cell membrane</keyword>
<feature type="transmembrane region" description="Helical" evidence="20">
    <location>
        <begin position="617"/>
        <end position="637"/>
    </location>
</feature>
<evidence type="ECO:0000256" key="11">
    <source>
        <dbReference type="ARBA" id="ARBA00023180"/>
    </source>
</evidence>
<evidence type="ECO:0000259" key="22">
    <source>
        <dbReference type="SMART" id="SM00079"/>
    </source>
</evidence>
<keyword evidence="14" id="KW-0407">Ion channel</keyword>
<feature type="binding site" evidence="16">
    <location>
        <position position="501"/>
    </location>
    <ligand>
        <name>L-glutamate</name>
        <dbReference type="ChEBI" id="CHEBI:29985"/>
    </ligand>
</feature>
<dbReference type="FunFam" id="3.40.190.10:FF:000060">
    <property type="entry name" value="Glutamate receptor ionotropic, kainate 1"/>
    <property type="match status" value="1"/>
</dbReference>
<dbReference type="SMART" id="SM00918">
    <property type="entry name" value="Lig_chan-Glu_bd"/>
    <property type="match status" value="1"/>
</dbReference>
<dbReference type="EMBL" id="CADEBD010000422">
    <property type="protein sequence ID" value="CAB3254759.1"/>
    <property type="molecule type" value="Genomic_DNA"/>
</dbReference>
<dbReference type="InterPro" id="IPR001320">
    <property type="entry name" value="Iontro_rcpt_C"/>
</dbReference>
<dbReference type="Pfam" id="PF10613">
    <property type="entry name" value="Lig_chan-Glu_bd"/>
    <property type="match status" value="1"/>
</dbReference>
<keyword evidence="8" id="KW-0406">Ion transport</keyword>
<feature type="site" description="Interaction with the cone snail toxin Con-ikot-ikot" evidence="17">
    <location>
        <position position="764"/>
    </location>
</feature>
<evidence type="ECO:0000256" key="12">
    <source>
        <dbReference type="ARBA" id="ARBA00023257"/>
    </source>
</evidence>
<evidence type="ECO:0000313" key="25">
    <source>
        <dbReference type="Proteomes" id="UP000494256"/>
    </source>
</evidence>
<dbReference type="Gene3D" id="3.40.50.2300">
    <property type="match status" value="2"/>
</dbReference>
<dbReference type="AlphaFoldDB" id="A0A8S1B7Z0"/>
<feature type="site" description="Crucial to convey clamshell closure to channel opening" evidence="17">
    <location>
        <position position="646"/>
    </location>
</feature>
<keyword evidence="11" id="KW-0325">Glycoprotein</keyword>
<dbReference type="GO" id="GO:0038023">
    <property type="term" value="F:signaling receptor activity"/>
    <property type="evidence" value="ECO:0007669"/>
    <property type="project" value="InterPro"/>
</dbReference>
<keyword evidence="13" id="KW-1071">Ligand-gated ion channel</keyword>
<evidence type="ECO:0000256" key="18">
    <source>
        <dbReference type="PIRSR" id="PIRSR601508-3"/>
    </source>
</evidence>
<dbReference type="FunFam" id="1.10.287.70:FF:000010">
    <property type="entry name" value="Putative glutamate receptor ionotropic kainate 1"/>
    <property type="match status" value="1"/>
</dbReference>
<evidence type="ECO:0000256" key="9">
    <source>
        <dbReference type="ARBA" id="ARBA00023136"/>
    </source>
</evidence>
<keyword evidence="18" id="KW-1015">Disulfide bond</keyword>
<feature type="disulfide bond" evidence="18">
    <location>
        <begin position="730"/>
        <end position="788"/>
    </location>
</feature>
<keyword evidence="10" id="KW-0675">Receptor</keyword>
<feature type="chain" id="PRO_5035945797" evidence="21">
    <location>
        <begin position="22"/>
        <end position="906"/>
    </location>
</feature>